<accession>A0A2M9BD68</accession>
<keyword evidence="2" id="KW-0472">Membrane</keyword>
<gene>
    <name evidence="3" type="ORF">CLV56_0086</name>
</gene>
<evidence type="ECO:0000313" key="4">
    <source>
        <dbReference type="Proteomes" id="UP000230842"/>
    </source>
</evidence>
<keyword evidence="2" id="KW-0812">Transmembrane</keyword>
<dbReference type="AlphaFoldDB" id="A0A2M9BD68"/>
<feature type="transmembrane region" description="Helical" evidence="2">
    <location>
        <begin position="6"/>
        <end position="25"/>
    </location>
</feature>
<dbReference type="RefSeq" id="WP_211287947.1">
    <property type="nucleotide sequence ID" value="NZ_PGEZ01000001.1"/>
</dbReference>
<evidence type="ECO:0000256" key="2">
    <source>
        <dbReference type="SAM" id="Phobius"/>
    </source>
</evidence>
<proteinExistence type="predicted"/>
<keyword evidence="2" id="KW-1133">Transmembrane helix</keyword>
<protein>
    <recommendedName>
        <fullName evidence="5">LemA protein</fullName>
    </recommendedName>
</protein>
<dbReference type="EMBL" id="PGEZ01000001">
    <property type="protein sequence ID" value="PJJ55887.1"/>
    <property type="molecule type" value="Genomic_DNA"/>
</dbReference>
<organism evidence="3 4">
    <name type="scientific">Mumia flava</name>
    <dbReference type="NCBI Taxonomy" id="1348852"/>
    <lineage>
        <taxon>Bacteria</taxon>
        <taxon>Bacillati</taxon>
        <taxon>Actinomycetota</taxon>
        <taxon>Actinomycetes</taxon>
        <taxon>Propionibacteriales</taxon>
        <taxon>Nocardioidaceae</taxon>
        <taxon>Mumia</taxon>
    </lineage>
</organism>
<evidence type="ECO:0000256" key="1">
    <source>
        <dbReference type="SAM" id="MobiDB-lite"/>
    </source>
</evidence>
<reference evidence="3 4" key="1">
    <citation type="submission" date="2017-11" db="EMBL/GenBank/DDBJ databases">
        <title>Genomic Encyclopedia of Archaeal and Bacterial Type Strains, Phase II (KMG-II): From Individual Species to Whole Genera.</title>
        <authorList>
            <person name="Goeker M."/>
        </authorList>
    </citation>
    <scope>NUCLEOTIDE SEQUENCE [LARGE SCALE GENOMIC DNA]</scope>
    <source>
        <strain evidence="3 4">DSM 27763</strain>
    </source>
</reference>
<feature type="region of interest" description="Disordered" evidence="1">
    <location>
        <begin position="166"/>
        <end position="200"/>
    </location>
</feature>
<evidence type="ECO:0008006" key="5">
    <source>
        <dbReference type="Google" id="ProtNLM"/>
    </source>
</evidence>
<sequence length="200" mass="21658">MSTLEWVLVVGAVIAAITVALSTTAGRLDRLHIRLATAQASLDRQLLERSTLLKELATSGLLDPASALVAVEAADAARASRGTAMQAERESDLSEVIRTIFGEAADVDRLWRDADETQREVLADFGDAADRVRLAHHFHEDLVARTVRMRSQPVVRWGHLAGHAPWPRRIDLDDAPPPGLVAHERPPSGHEPGVGGADVR</sequence>
<dbReference type="Proteomes" id="UP000230842">
    <property type="component" value="Unassembled WGS sequence"/>
</dbReference>
<name>A0A2M9BD68_9ACTN</name>
<keyword evidence="4" id="KW-1185">Reference proteome</keyword>
<evidence type="ECO:0000313" key="3">
    <source>
        <dbReference type="EMBL" id="PJJ55887.1"/>
    </source>
</evidence>
<comment type="caution">
    <text evidence="3">The sequence shown here is derived from an EMBL/GenBank/DDBJ whole genome shotgun (WGS) entry which is preliminary data.</text>
</comment>